<dbReference type="GO" id="GO:0005886">
    <property type="term" value="C:plasma membrane"/>
    <property type="evidence" value="ECO:0007669"/>
    <property type="project" value="UniProtKB-SubCell"/>
</dbReference>
<evidence type="ECO:0000256" key="6">
    <source>
        <dbReference type="ARBA" id="ARBA00023136"/>
    </source>
</evidence>
<protein>
    <submittedName>
        <fullName evidence="9">Biopolymer transport protein ExbD</fullName>
    </submittedName>
</protein>
<evidence type="ECO:0000313" key="10">
    <source>
        <dbReference type="Proteomes" id="UP000198654"/>
    </source>
</evidence>
<evidence type="ECO:0000256" key="8">
    <source>
        <dbReference type="SAM" id="Phobius"/>
    </source>
</evidence>
<dbReference type="InterPro" id="IPR003400">
    <property type="entry name" value="ExbD"/>
</dbReference>
<dbReference type="PANTHER" id="PTHR30558:SF3">
    <property type="entry name" value="BIOPOLYMER TRANSPORT PROTEIN EXBD-RELATED"/>
    <property type="match status" value="1"/>
</dbReference>
<keyword evidence="7" id="KW-0813">Transport</keyword>
<dbReference type="Pfam" id="PF02472">
    <property type="entry name" value="ExbD"/>
    <property type="match status" value="1"/>
</dbReference>
<dbReference type="Gene3D" id="3.30.420.270">
    <property type="match status" value="1"/>
</dbReference>
<keyword evidence="3" id="KW-1003">Cell membrane</keyword>
<dbReference type="RefSeq" id="WP_089728279.1">
    <property type="nucleotide sequence ID" value="NZ_FNGI01000005.1"/>
</dbReference>
<comment type="similarity">
    <text evidence="2 7">Belongs to the ExbD/TolR family.</text>
</comment>
<accession>A0A1G9LHL2</accession>
<feature type="transmembrane region" description="Helical" evidence="8">
    <location>
        <begin position="15"/>
        <end position="35"/>
    </location>
</feature>
<dbReference type="EMBL" id="FNGI01000005">
    <property type="protein sequence ID" value="SDL61347.1"/>
    <property type="molecule type" value="Genomic_DNA"/>
</dbReference>
<organism evidence="9 10">
    <name type="scientific">Modicisalibacter muralis</name>
    <dbReference type="NCBI Taxonomy" id="119000"/>
    <lineage>
        <taxon>Bacteria</taxon>
        <taxon>Pseudomonadati</taxon>
        <taxon>Pseudomonadota</taxon>
        <taxon>Gammaproteobacteria</taxon>
        <taxon>Oceanospirillales</taxon>
        <taxon>Halomonadaceae</taxon>
        <taxon>Modicisalibacter</taxon>
    </lineage>
</organism>
<gene>
    <name evidence="9" type="ORF">SAMN05661010_02093</name>
</gene>
<keyword evidence="6 8" id="KW-0472">Membrane</keyword>
<dbReference type="Proteomes" id="UP000198654">
    <property type="component" value="Unassembled WGS sequence"/>
</dbReference>
<sequence length="145" mass="15728">MKFPRTHREPVEVNLTPLIDVVFLLLIFFMVSTTFETRQALELSLPTSESGAPLEQSPVTLSVTQAGDYRLGEQTFTTTRTLREALAERADSAREHGLVIEADAQATHAAVVSALDQAAALGIVRVRIATRAIPASDISKQAETP</sequence>
<dbReference type="GO" id="GO:0022857">
    <property type="term" value="F:transmembrane transporter activity"/>
    <property type="evidence" value="ECO:0007669"/>
    <property type="project" value="InterPro"/>
</dbReference>
<keyword evidence="10" id="KW-1185">Reference proteome</keyword>
<evidence type="ECO:0000256" key="1">
    <source>
        <dbReference type="ARBA" id="ARBA00004162"/>
    </source>
</evidence>
<dbReference type="STRING" id="119000.SAMN05661010_02093"/>
<keyword evidence="5 8" id="KW-1133">Transmembrane helix</keyword>
<proteinExistence type="inferred from homology"/>
<evidence type="ECO:0000256" key="3">
    <source>
        <dbReference type="ARBA" id="ARBA00022475"/>
    </source>
</evidence>
<evidence type="ECO:0000313" key="9">
    <source>
        <dbReference type="EMBL" id="SDL61347.1"/>
    </source>
</evidence>
<reference evidence="9 10" key="1">
    <citation type="submission" date="2016-10" db="EMBL/GenBank/DDBJ databases">
        <authorList>
            <person name="de Groot N.N."/>
        </authorList>
    </citation>
    <scope>NUCLEOTIDE SEQUENCE [LARGE SCALE GENOMIC DNA]</scope>
    <source>
        <strain evidence="9 10">DSM 14789</strain>
    </source>
</reference>
<evidence type="ECO:0000256" key="7">
    <source>
        <dbReference type="RuleBase" id="RU003879"/>
    </source>
</evidence>
<dbReference type="GO" id="GO:0015031">
    <property type="term" value="P:protein transport"/>
    <property type="evidence" value="ECO:0007669"/>
    <property type="project" value="UniProtKB-KW"/>
</dbReference>
<evidence type="ECO:0000256" key="5">
    <source>
        <dbReference type="ARBA" id="ARBA00022989"/>
    </source>
</evidence>
<keyword evidence="4 7" id="KW-0812">Transmembrane</keyword>
<dbReference type="PANTHER" id="PTHR30558">
    <property type="entry name" value="EXBD MEMBRANE COMPONENT OF PMF-DRIVEN MACROMOLECULE IMPORT SYSTEM"/>
    <property type="match status" value="1"/>
</dbReference>
<keyword evidence="7" id="KW-0653">Protein transport</keyword>
<comment type="subcellular location">
    <subcellularLocation>
        <location evidence="1">Cell membrane</location>
        <topology evidence="1">Single-pass membrane protein</topology>
    </subcellularLocation>
    <subcellularLocation>
        <location evidence="7">Cell membrane</location>
        <topology evidence="7">Single-pass type II membrane protein</topology>
    </subcellularLocation>
</comment>
<dbReference type="OrthoDB" id="9793581at2"/>
<evidence type="ECO:0000256" key="2">
    <source>
        <dbReference type="ARBA" id="ARBA00005811"/>
    </source>
</evidence>
<dbReference type="AlphaFoldDB" id="A0A1G9LHL2"/>
<evidence type="ECO:0000256" key="4">
    <source>
        <dbReference type="ARBA" id="ARBA00022692"/>
    </source>
</evidence>
<name>A0A1G9LHL2_9GAMM</name>